<evidence type="ECO:0000313" key="1">
    <source>
        <dbReference type="EMBL" id="KAI9509126.1"/>
    </source>
</evidence>
<dbReference type="Proteomes" id="UP001207468">
    <property type="component" value="Unassembled WGS sequence"/>
</dbReference>
<proteinExistence type="predicted"/>
<name>A0ACC0UBW1_9AGAM</name>
<reference evidence="1" key="1">
    <citation type="submission" date="2021-03" db="EMBL/GenBank/DDBJ databases">
        <title>Evolutionary priming and transition to the ectomycorrhizal habit in an iconic lineage of mushroom-forming fungi: is preadaptation a requirement?</title>
        <authorList>
            <consortium name="DOE Joint Genome Institute"/>
            <person name="Looney B.P."/>
            <person name="Miyauchi S."/>
            <person name="Morin E."/>
            <person name="Drula E."/>
            <person name="Courty P.E."/>
            <person name="Chicoki N."/>
            <person name="Fauchery L."/>
            <person name="Kohler A."/>
            <person name="Kuo A."/>
            <person name="LaButti K."/>
            <person name="Pangilinan J."/>
            <person name="Lipzen A."/>
            <person name="Riley R."/>
            <person name="Andreopoulos W."/>
            <person name="He G."/>
            <person name="Johnson J."/>
            <person name="Barry K.W."/>
            <person name="Grigoriev I.V."/>
            <person name="Nagy L."/>
            <person name="Hibbett D."/>
            <person name="Henrissat B."/>
            <person name="Matheny P.B."/>
            <person name="Labbe J."/>
            <person name="Martin A.F."/>
        </authorList>
    </citation>
    <scope>NUCLEOTIDE SEQUENCE</scope>
    <source>
        <strain evidence="1">BPL698</strain>
    </source>
</reference>
<keyword evidence="2" id="KW-1185">Reference proteome</keyword>
<comment type="caution">
    <text evidence="1">The sequence shown here is derived from an EMBL/GenBank/DDBJ whole genome shotgun (WGS) entry which is preliminary data.</text>
</comment>
<evidence type="ECO:0000313" key="2">
    <source>
        <dbReference type="Proteomes" id="UP001207468"/>
    </source>
</evidence>
<organism evidence="1 2">
    <name type="scientific">Russula earlei</name>
    <dbReference type="NCBI Taxonomy" id="71964"/>
    <lineage>
        <taxon>Eukaryota</taxon>
        <taxon>Fungi</taxon>
        <taxon>Dikarya</taxon>
        <taxon>Basidiomycota</taxon>
        <taxon>Agaricomycotina</taxon>
        <taxon>Agaricomycetes</taxon>
        <taxon>Russulales</taxon>
        <taxon>Russulaceae</taxon>
        <taxon>Russula</taxon>
    </lineage>
</organism>
<accession>A0ACC0UBW1</accession>
<protein>
    <submittedName>
        <fullName evidence="1">Peptidase M50B-like-domain-containing protein</fullName>
    </submittedName>
</protein>
<gene>
    <name evidence="1" type="ORF">F5148DRAFT_978820</name>
</gene>
<sequence>MSDPKSYSSVIAPTHDQVRTTHRILVYAVVLFGLWNIPGARLLINPLKLFAIGWHELCHAILAVLTGGTITRMSIDPTLGGFTTVQGGHPPSILCAGYVGSTVLGGLFILGGFDTLAAKILSFVAGVGLIAPLSLVRDKLTILLTVAYEGLLVGFWFIDHAQALRWYMLFLGMLHVLYVIFDITDEKFFRKPHDSDCTQFSYLYKAVPAHVWAMFWITFQLGALVGFVFIGIASFRLTKDQMYAEACKFLTAPHNVMWD</sequence>
<dbReference type="EMBL" id="JAGFNK010000071">
    <property type="protein sequence ID" value="KAI9509126.1"/>
    <property type="molecule type" value="Genomic_DNA"/>
</dbReference>